<dbReference type="OrthoDB" id="426718at2759"/>
<gene>
    <name evidence="1" type="ORF">T440DRAFT_409846</name>
</gene>
<evidence type="ECO:0000313" key="1">
    <source>
        <dbReference type="EMBL" id="KAF2844589.1"/>
    </source>
</evidence>
<dbReference type="Proteomes" id="UP000799423">
    <property type="component" value="Unassembled WGS sequence"/>
</dbReference>
<proteinExistence type="predicted"/>
<reference evidence="1" key="1">
    <citation type="submission" date="2020-01" db="EMBL/GenBank/DDBJ databases">
        <authorList>
            <consortium name="DOE Joint Genome Institute"/>
            <person name="Haridas S."/>
            <person name="Albert R."/>
            <person name="Binder M."/>
            <person name="Bloem J."/>
            <person name="Labutti K."/>
            <person name="Salamov A."/>
            <person name="Andreopoulos B."/>
            <person name="Baker S.E."/>
            <person name="Barry K."/>
            <person name="Bills G."/>
            <person name="Bluhm B.H."/>
            <person name="Cannon C."/>
            <person name="Castanera R."/>
            <person name="Culley D.E."/>
            <person name="Daum C."/>
            <person name="Ezra D."/>
            <person name="Gonzalez J.B."/>
            <person name="Henrissat B."/>
            <person name="Kuo A."/>
            <person name="Liang C."/>
            <person name="Lipzen A."/>
            <person name="Lutzoni F."/>
            <person name="Magnuson J."/>
            <person name="Mondo S."/>
            <person name="Nolan M."/>
            <person name="Ohm R."/>
            <person name="Pangilinan J."/>
            <person name="Park H.-J."/>
            <person name="Ramirez L."/>
            <person name="Alfaro M."/>
            <person name="Sun H."/>
            <person name="Tritt A."/>
            <person name="Yoshinaga Y."/>
            <person name="Zwiers L.-H."/>
            <person name="Turgeon B.G."/>
            <person name="Goodwin S.B."/>
            <person name="Spatafora J.W."/>
            <person name="Crous P.W."/>
            <person name="Grigoriev I.V."/>
        </authorList>
    </citation>
    <scope>NUCLEOTIDE SEQUENCE</scope>
    <source>
        <strain evidence="1">IPT5</strain>
    </source>
</reference>
<keyword evidence="2" id="KW-1185">Reference proteome</keyword>
<protein>
    <submittedName>
        <fullName evidence="1">Uncharacterized protein</fullName>
    </submittedName>
</protein>
<name>A0A6A7AQZ2_9PLEO</name>
<dbReference type="EMBL" id="MU006371">
    <property type="protein sequence ID" value="KAF2844589.1"/>
    <property type="molecule type" value="Genomic_DNA"/>
</dbReference>
<dbReference type="AlphaFoldDB" id="A0A6A7AQZ2"/>
<evidence type="ECO:0000313" key="2">
    <source>
        <dbReference type="Proteomes" id="UP000799423"/>
    </source>
</evidence>
<accession>A0A6A7AQZ2</accession>
<sequence length="63" mass="7002">NQGTSSWINVRHAAGILWRASESSDMSTLLPALKAHYSDPILKMVDLYTGMNNSRRGVVVRTK</sequence>
<organism evidence="1 2">
    <name type="scientific">Plenodomus tracheiphilus IPT5</name>
    <dbReference type="NCBI Taxonomy" id="1408161"/>
    <lineage>
        <taxon>Eukaryota</taxon>
        <taxon>Fungi</taxon>
        <taxon>Dikarya</taxon>
        <taxon>Ascomycota</taxon>
        <taxon>Pezizomycotina</taxon>
        <taxon>Dothideomycetes</taxon>
        <taxon>Pleosporomycetidae</taxon>
        <taxon>Pleosporales</taxon>
        <taxon>Pleosporineae</taxon>
        <taxon>Leptosphaeriaceae</taxon>
        <taxon>Plenodomus</taxon>
    </lineage>
</organism>
<feature type="non-terminal residue" evidence="1">
    <location>
        <position position="1"/>
    </location>
</feature>